<evidence type="ECO:0000256" key="1">
    <source>
        <dbReference type="SAM" id="SignalP"/>
    </source>
</evidence>
<organism evidence="2 3">
    <name type="scientific">Orchesella cincta</name>
    <name type="common">Springtail</name>
    <name type="synonym">Podura cincta</name>
    <dbReference type="NCBI Taxonomy" id="48709"/>
    <lineage>
        <taxon>Eukaryota</taxon>
        <taxon>Metazoa</taxon>
        <taxon>Ecdysozoa</taxon>
        <taxon>Arthropoda</taxon>
        <taxon>Hexapoda</taxon>
        <taxon>Collembola</taxon>
        <taxon>Entomobryomorpha</taxon>
        <taxon>Entomobryoidea</taxon>
        <taxon>Orchesellidae</taxon>
        <taxon>Orchesellinae</taxon>
        <taxon>Orchesella</taxon>
    </lineage>
</organism>
<dbReference type="PANTHER" id="PTHR18841">
    <property type="entry name" value="VITELLINE MEMBRANE OUTER LAYER PROTEIN I-RELATED"/>
    <property type="match status" value="1"/>
</dbReference>
<dbReference type="OrthoDB" id="6329319at2759"/>
<dbReference type="Proteomes" id="UP000094527">
    <property type="component" value="Unassembled WGS sequence"/>
</dbReference>
<evidence type="ECO:0000313" key="3">
    <source>
        <dbReference type="Proteomes" id="UP000094527"/>
    </source>
</evidence>
<feature type="chain" id="PRO_5008903998" evidence="1">
    <location>
        <begin position="20"/>
        <end position="193"/>
    </location>
</feature>
<sequence length="193" mass="20955">MASQLYIFVLFAFVSSAYSESLNITSPPVTNWGTWGAFERCPEGKAAQGFQLRTQPFQGVFGDDTAVNGLRLFCGDPFNQTTPTLTSNAGSTGNWGSTYSCYPGFVNGFQLRVETYQGSGDDTATNNMRIFCSNAADPNQYIEGDGLNFGIWGETRRCFSTQAIAGLQTQVEDCDSADDCTALNNILTECRDA</sequence>
<dbReference type="GO" id="GO:0005615">
    <property type="term" value="C:extracellular space"/>
    <property type="evidence" value="ECO:0007669"/>
    <property type="project" value="TreeGrafter"/>
</dbReference>
<dbReference type="SUPFAM" id="SSF51092">
    <property type="entry name" value="Vitelline membrane outer protein-I (VMO-I)"/>
    <property type="match status" value="1"/>
</dbReference>
<dbReference type="Gene3D" id="2.100.10.20">
    <property type="entry name" value="Vitelline membrane outer layer protein I (VOMI)"/>
    <property type="match status" value="1"/>
</dbReference>
<dbReference type="AlphaFoldDB" id="A0A1D2MGS9"/>
<feature type="signal peptide" evidence="1">
    <location>
        <begin position="1"/>
        <end position="19"/>
    </location>
</feature>
<dbReference type="EMBL" id="LJIJ01001296">
    <property type="protein sequence ID" value="ODM92210.1"/>
    <property type="molecule type" value="Genomic_DNA"/>
</dbReference>
<dbReference type="PANTHER" id="PTHR18841:SF0">
    <property type="entry name" value="VITELLINE MEMBRANE OUTER LAYER 1 HOMOLOG A-RELATED"/>
    <property type="match status" value="1"/>
</dbReference>
<dbReference type="STRING" id="48709.A0A1D2MGS9"/>
<comment type="caution">
    <text evidence="2">The sequence shown here is derived from an EMBL/GenBank/DDBJ whole genome shotgun (WGS) entry which is preliminary data.</text>
</comment>
<name>A0A1D2MGS9_ORCCI</name>
<gene>
    <name evidence="2" type="ORF">Ocin01_14472</name>
</gene>
<accession>A0A1D2MGS9</accession>
<reference evidence="2 3" key="1">
    <citation type="journal article" date="2016" name="Genome Biol. Evol.">
        <title>Gene Family Evolution Reflects Adaptation to Soil Environmental Stressors in the Genome of the Collembolan Orchesella cincta.</title>
        <authorList>
            <person name="Faddeeva-Vakhrusheva A."/>
            <person name="Derks M.F."/>
            <person name="Anvar S.Y."/>
            <person name="Agamennone V."/>
            <person name="Suring W."/>
            <person name="Smit S."/>
            <person name="van Straalen N.M."/>
            <person name="Roelofs D."/>
        </authorList>
    </citation>
    <scope>NUCLEOTIDE SEQUENCE [LARGE SCALE GENOMIC DNA]</scope>
    <source>
        <tissue evidence="2">Mixed pool</tissue>
    </source>
</reference>
<dbReference type="Pfam" id="PF03762">
    <property type="entry name" value="VOMI"/>
    <property type="match status" value="1"/>
</dbReference>
<dbReference type="OMA" id="NGIRLNC"/>
<proteinExistence type="predicted"/>
<keyword evidence="1" id="KW-0732">Signal</keyword>
<dbReference type="InterPro" id="IPR036706">
    <property type="entry name" value="VOMI_sf"/>
</dbReference>
<protein>
    <submittedName>
        <fullName evidence="2">Vitelline membrane outer layer protein 1</fullName>
    </submittedName>
</protein>
<dbReference type="InterPro" id="IPR005515">
    <property type="entry name" value="VOMI"/>
</dbReference>
<evidence type="ECO:0000313" key="2">
    <source>
        <dbReference type="EMBL" id="ODM92210.1"/>
    </source>
</evidence>
<keyword evidence="3" id="KW-1185">Reference proteome</keyword>